<dbReference type="GO" id="GO:0009252">
    <property type="term" value="P:peptidoglycan biosynthetic process"/>
    <property type="evidence" value="ECO:0007669"/>
    <property type="project" value="UniProtKB-UniPathway"/>
</dbReference>
<feature type="compositionally biased region" description="Basic and acidic residues" evidence="8">
    <location>
        <begin position="81"/>
        <end position="90"/>
    </location>
</feature>
<dbReference type="SUPFAM" id="SSF47090">
    <property type="entry name" value="PGBD-like"/>
    <property type="match status" value="1"/>
</dbReference>
<dbReference type="InterPro" id="IPR005490">
    <property type="entry name" value="LD_TPept_cat_dom"/>
</dbReference>
<feature type="active site" description="Proton donor/acceptor" evidence="7">
    <location>
        <position position="639"/>
    </location>
</feature>
<evidence type="ECO:0000256" key="1">
    <source>
        <dbReference type="ARBA" id="ARBA00004752"/>
    </source>
</evidence>
<feature type="compositionally biased region" description="Pro residues" evidence="8">
    <location>
        <begin position="52"/>
        <end position="62"/>
    </location>
</feature>
<dbReference type="eggNOG" id="COG2989">
    <property type="taxonomic scope" value="Bacteria"/>
</dbReference>
<comment type="pathway">
    <text evidence="1 7">Cell wall biogenesis; peptidoglycan biosynthesis.</text>
</comment>
<dbReference type="InterPro" id="IPR036365">
    <property type="entry name" value="PGBD-like_sf"/>
</dbReference>
<feature type="active site" description="Nucleophile" evidence="7">
    <location>
        <position position="658"/>
    </location>
</feature>
<dbReference type="GO" id="GO:0004180">
    <property type="term" value="F:carboxypeptidase activity"/>
    <property type="evidence" value="ECO:0007669"/>
    <property type="project" value="UniProtKB-ARBA"/>
</dbReference>
<feature type="region of interest" description="Disordered" evidence="8">
    <location>
        <begin position="48"/>
        <end position="239"/>
    </location>
</feature>
<keyword evidence="5 7" id="KW-0573">Peptidoglycan synthesis</keyword>
<dbReference type="KEGG" id="nwi:Nwi_0991"/>
<dbReference type="InterPro" id="IPR045380">
    <property type="entry name" value="LD_TPept_scaffold_dom"/>
</dbReference>
<evidence type="ECO:0000256" key="5">
    <source>
        <dbReference type="ARBA" id="ARBA00022984"/>
    </source>
</evidence>
<accession>Q3STY8</accession>
<dbReference type="Gene3D" id="2.40.440.10">
    <property type="entry name" value="L,D-transpeptidase catalytic domain-like"/>
    <property type="match status" value="1"/>
</dbReference>
<dbReference type="Proteomes" id="UP000002531">
    <property type="component" value="Chromosome"/>
</dbReference>
<keyword evidence="12" id="KW-1185">Reference proteome</keyword>
<evidence type="ECO:0000313" key="12">
    <source>
        <dbReference type="Proteomes" id="UP000002531"/>
    </source>
</evidence>
<dbReference type="GO" id="GO:0008360">
    <property type="term" value="P:regulation of cell shape"/>
    <property type="evidence" value="ECO:0007669"/>
    <property type="project" value="UniProtKB-UniRule"/>
</dbReference>
<keyword evidence="6 7" id="KW-0961">Cell wall biogenesis/degradation</keyword>
<name>Q3STY8_NITWN</name>
<dbReference type="eggNOG" id="COG3266">
    <property type="taxonomic scope" value="Bacteria"/>
</dbReference>
<dbReference type="CDD" id="cd16913">
    <property type="entry name" value="YkuD_like"/>
    <property type="match status" value="1"/>
</dbReference>
<protein>
    <recommendedName>
        <fullName evidence="10">L,D-TPase catalytic domain-containing protein</fullName>
    </recommendedName>
</protein>
<dbReference type="PANTHER" id="PTHR41533:SF2">
    <property type="entry name" value="BLR7131 PROTEIN"/>
    <property type="match status" value="1"/>
</dbReference>
<dbReference type="HOGENOM" id="CLU_020360_2_0_5"/>
<evidence type="ECO:0000256" key="3">
    <source>
        <dbReference type="ARBA" id="ARBA00022679"/>
    </source>
</evidence>
<gene>
    <name evidence="11" type="ordered locus">Nwi_0991</name>
</gene>
<dbReference type="InterPro" id="IPR002477">
    <property type="entry name" value="Peptidoglycan-bd-like"/>
</dbReference>
<feature type="chain" id="PRO_5004229246" description="L,D-TPase catalytic domain-containing protein" evidence="9">
    <location>
        <begin position="33"/>
        <end position="811"/>
    </location>
</feature>
<dbReference type="PROSITE" id="PS52029">
    <property type="entry name" value="LD_TPASE"/>
    <property type="match status" value="1"/>
</dbReference>
<evidence type="ECO:0000313" key="11">
    <source>
        <dbReference type="EMBL" id="ABA04253.1"/>
    </source>
</evidence>
<dbReference type="InterPro" id="IPR052905">
    <property type="entry name" value="LD-transpeptidase_YkuD-like"/>
</dbReference>
<feature type="compositionally biased region" description="Basic and acidic residues" evidence="8">
    <location>
        <begin position="162"/>
        <end position="179"/>
    </location>
</feature>
<dbReference type="SUPFAM" id="SSF141523">
    <property type="entry name" value="L,D-transpeptidase catalytic domain-like"/>
    <property type="match status" value="1"/>
</dbReference>
<dbReference type="Pfam" id="PF20142">
    <property type="entry name" value="Scaffold"/>
    <property type="match status" value="1"/>
</dbReference>
<organism evidence="11 12">
    <name type="scientific">Nitrobacter winogradskyi (strain ATCC 25391 / DSM 10237 / CIP 104748 / NCIMB 11846 / Nb-255)</name>
    <dbReference type="NCBI Taxonomy" id="323098"/>
    <lineage>
        <taxon>Bacteria</taxon>
        <taxon>Pseudomonadati</taxon>
        <taxon>Pseudomonadota</taxon>
        <taxon>Alphaproteobacteria</taxon>
        <taxon>Hyphomicrobiales</taxon>
        <taxon>Nitrobacteraceae</taxon>
        <taxon>Nitrobacter</taxon>
    </lineage>
</organism>
<dbReference type="InterPro" id="IPR036366">
    <property type="entry name" value="PGBDSf"/>
</dbReference>
<dbReference type="Gene3D" id="1.10.101.10">
    <property type="entry name" value="PGBD-like superfamily/PGBD"/>
    <property type="match status" value="1"/>
</dbReference>
<dbReference type="AlphaFoldDB" id="Q3STY8"/>
<proteinExistence type="inferred from homology"/>
<evidence type="ECO:0000256" key="2">
    <source>
        <dbReference type="ARBA" id="ARBA00005992"/>
    </source>
</evidence>
<keyword evidence="4 7" id="KW-0133">Cell shape</keyword>
<dbReference type="UniPathway" id="UPA00219"/>
<dbReference type="GO" id="GO:0071555">
    <property type="term" value="P:cell wall organization"/>
    <property type="evidence" value="ECO:0007669"/>
    <property type="project" value="UniProtKB-UniRule"/>
</dbReference>
<keyword evidence="3" id="KW-0808">Transferase</keyword>
<dbReference type="GO" id="GO:0016740">
    <property type="term" value="F:transferase activity"/>
    <property type="evidence" value="ECO:0007669"/>
    <property type="project" value="UniProtKB-KW"/>
</dbReference>
<dbReference type="EMBL" id="CP000115">
    <property type="protein sequence ID" value="ABA04253.1"/>
    <property type="molecule type" value="Genomic_DNA"/>
</dbReference>
<sequence length="811" mass="88152">MRDDPTSRTGFDRILTVLAATFLAVSTSAAFAQADTVKKSASELAIDAAIPSPEPANVPPPTAADFKAEGQQPAAQVVGESKPDQQKADNGETDSSVSDPKPADTTAVDTKPAGAAASNSDTPSYAPTPPDETASSDAEPSGVEPEPGSNAGTAETKPAKPKITDAKSDTEVGSKETGSKDVTAASPDGIKTGQETDQETGKATEATKDATATIRPDVTPRPEAGAAANSEQPGEPVKTVINVPPADQPTAEKLHGLLDANATKLFSRKAERAAVEKFYTARSYAPLWTEGGTLNTQAQGVIARLRDAAADGLNPSDYPVPDFAAASSPEQLAEADLKLTASMMDYARQAQSGRMHWTQVSADIQYPEHPVDPEQVLTNVTTAKDSSAALDSYNPPHKLFQALKRKLAELRKDSEGPVIEIAEGPGLVFRKNAVIEDPRVPQIRARLGVTQNPDDTRFDADVAAAVREFQARHHLKPDGILGNNTIRALNGPKKDHTIDTIIANMERWRWLPRELGAPSLGDAYAILNIPDYSLKVMQHGAPIWSTRVVVGKPGLHATPLLTETMKYITVNPTWNVPPSIIYKEYLPALQQDPTVLSRMGLKLERDRNGGIHISQPPGERNALGRIRFNFPNKFLVYQHDTPDKHLFAKEKRAFSHGCMRVQNPDQYAATLLNIVLPQEHYTPEKVRSMYGRNEFNINFPTPFPVHITYQTAFVDQAGKLQLRGDVYGRDAKMLTLLRNSNGRDLETVVAHAQPNYSRPRGNIPQQGMAFNENRGFGGGFDNGGPSFFERLFGVQTPPPQYDDRRRPIYRR</sequence>
<keyword evidence="9" id="KW-0732">Signal</keyword>
<evidence type="ECO:0000256" key="4">
    <source>
        <dbReference type="ARBA" id="ARBA00022960"/>
    </source>
</evidence>
<evidence type="ECO:0000259" key="10">
    <source>
        <dbReference type="PROSITE" id="PS52029"/>
    </source>
</evidence>
<evidence type="ECO:0000256" key="9">
    <source>
        <dbReference type="SAM" id="SignalP"/>
    </source>
</evidence>
<feature type="compositionally biased region" description="Basic and acidic residues" evidence="8">
    <location>
        <begin position="199"/>
        <end position="208"/>
    </location>
</feature>
<feature type="signal peptide" evidence="9">
    <location>
        <begin position="1"/>
        <end position="32"/>
    </location>
</feature>
<feature type="domain" description="L,D-TPase catalytic" evidence="10">
    <location>
        <begin position="523"/>
        <end position="689"/>
    </location>
</feature>
<dbReference type="RefSeq" id="WP_011314292.1">
    <property type="nucleotide sequence ID" value="NC_007406.1"/>
</dbReference>
<dbReference type="Pfam" id="PF01471">
    <property type="entry name" value="PG_binding_1"/>
    <property type="match status" value="1"/>
</dbReference>
<dbReference type="InterPro" id="IPR038063">
    <property type="entry name" value="Transpep_catalytic_dom"/>
</dbReference>
<reference evidence="11 12" key="1">
    <citation type="journal article" date="2006" name="Appl. Environ. Microbiol.">
        <title>Genome sequence of the chemolithoautotrophic nitrite-oxidizing bacterium Nitrobacter winogradskyi Nb-255.</title>
        <authorList>
            <person name="Starkenburg S.R."/>
            <person name="Chain P.S."/>
            <person name="Sayavedra-Soto L.A."/>
            <person name="Hauser L."/>
            <person name="Land M.L."/>
            <person name="Larimer F.W."/>
            <person name="Malfatti S.A."/>
            <person name="Klotz M.G."/>
            <person name="Bottomley P.J."/>
            <person name="Arp D.J."/>
            <person name="Hickey W.J."/>
        </authorList>
    </citation>
    <scope>NUCLEOTIDE SEQUENCE [LARGE SCALE GENOMIC DNA]</scope>
    <source>
        <strain evidence="12">ATCC 25391 / DSM 10237 / CIP 104748 / NCIMB 11846 / Nb-255</strain>
    </source>
</reference>
<dbReference type="OrthoDB" id="9778545at2"/>
<dbReference type="STRING" id="323098.Nwi_0991"/>
<evidence type="ECO:0000256" key="8">
    <source>
        <dbReference type="SAM" id="MobiDB-lite"/>
    </source>
</evidence>
<evidence type="ECO:0000256" key="7">
    <source>
        <dbReference type="PROSITE-ProRule" id="PRU01373"/>
    </source>
</evidence>
<comment type="similarity">
    <text evidence="2">Belongs to the YkuD family.</text>
</comment>
<evidence type="ECO:0000256" key="6">
    <source>
        <dbReference type="ARBA" id="ARBA00023316"/>
    </source>
</evidence>
<dbReference type="PANTHER" id="PTHR41533">
    <property type="entry name" value="L,D-TRANSPEPTIDASE HI_1667-RELATED"/>
    <property type="match status" value="1"/>
</dbReference>
<dbReference type="Pfam" id="PF03734">
    <property type="entry name" value="YkuD"/>
    <property type="match status" value="1"/>
</dbReference>